<dbReference type="Pfam" id="PF07690">
    <property type="entry name" value="MFS_1"/>
    <property type="match status" value="1"/>
</dbReference>
<organism evidence="6 7">
    <name type="scientific">Thermosipho affectus</name>
    <dbReference type="NCBI Taxonomy" id="660294"/>
    <lineage>
        <taxon>Bacteria</taxon>
        <taxon>Thermotogati</taxon>
        <taxon>Thermotogota</taxon>
        <taxon>Thermotogae</taxon>
        <taxon>Thermotogales</taxon>
        <taxon>Fervidobacteriaceae</taxon>
        <taxon>Thermosipho</taxon>
    </lineage>
</organism>
<name>A0ABX3IKH9_9BACT</name>
<dbReference type="CDD" id="cd06174">
    <property type="entry name" value="MFS"/>
    <property type="match status" value="1"/>
</dbReference>
<dbReference type="PROSITE" id="PS50850">
    <property type="entry name" value="MFS"/>
    <property type="match status" value="1"/>
</dbReference>
<feature type="transmembrane region" description="Helical" evidence="4">
    <location>
        <begin position="299"/>
        <end position="323"/>
    </location>
</feature>
<proteinExistence type="predicted"/>
<dbReference type="PANTHER" id="PTHR23526">
    <property type="entry name" value="INTEGRAL MEMBRANE TRANSPORT PROTEIN-RELATED"/>
    <property type="match status" value="1"/>
</dbReference>
<evidence type="ECO:0000313" key="7">
    <source>
        <dbReference type="Proteomes" id="UP000242616"/>
    </source>
</evidence>
<evidence type="ECO:0000259" key="5">
    <source>
        <dbReference type="PROSITE" id="PS50850"/>
    </source>
</evidence>
<dbReference type="RefSeq" id="WP_077198294.1">
    <property type="nucleotide sequence ID" value="NZ_LBFC01000018.1"/>
</dbReference>
<evidence type="ECO:0000256" key="3">
    <source>
        <dbReference type="ARBA" id="ARBA00023136"/>
    </source>
</evidence>
<dbReference type="InterPro" id="IPR036259">
    <property type="entry name" value="MFS_trans_sf"/>
</dbReference>
<dbReference type="SUPFAM" id="SSF103473">
    <property type="entry name" value="MFS general substrate transporter"/>
    <property type="match status" value="1"/>
</dbReference>
<feature type="transmembrane region" description="Helical" evidence="4">
    <location>
        <begin position="244"/>
        <end position="263"/>
    </location>
</feature>
<dbReference type="InterPro" id="IPR020846">
    <property type="entry name" value="MFS_dom"/>
</dbReference>
<keyword evidence="3 4" id="KW-0472">Membrane</keyword>
<evidence type="ECO:0000256" key="4">
    <source>
        <dbReference type="SAM" id="Phobius"/>
    </source>
</evidence>
<keyword evidence="7" id="KW-1185">Reference proteome</keyword>
<feature type="transmembrane region" description="Helical" evidence="4">
    <location>
        <begin position="275"/>
        <end position="293"/>
    </location>
</feature>
<keyword evidence="2 4" id="KW-1133">Transmembrane helix</keyword>
<feature type="transmembrane region" description="Helical" evidence="4">
    <location>
        <begin position="214"/>
        <end position="232"/>
    </location>
</feature>
<feature type="transmembrane region" description="Helical" evidence="4">
    <location>
        <begin position="95"/>
        <end position="113"/>
    </location>
</feature>
<feature type="transmembrane region" description="Helical" evidence="4">
    <location>
        <begin position="7"/>
        <end position="33"/>
    </location>
</feature>
<sequence>MNKNEKFLILEGIFSNFYFLLTQGVVFTALALYFKFNEILLGITAAFPMVFQLLQIVTPYIIEKFKYRKKLLAVFNSFKFLWIVVLISVLTNNKYPLILITIFAISQAFTSLAGNTWSSLVSDIIPSNKRGKYFGIRSVLISFSTLIIFYVFSYIIDNVSAPFNFVYVILITLIGNLLALLSLIPVDDPPVKSLGTLSEIKEVFKEKNFMKLSFANMYWNFILLLTAPFFSYHQLKNLKISMTYISYATIAMTLISMIFYFVWGKISDKYGNKTVMILGLSFVSVTPIIWILMNEQHWPFAMTLDAIISGVGWAAINISLLILPMETAKRMSPMYFAVFGFFGGLGGLIGSILGGYFASIFNQYNFYINNYHIFGIQIYFVIEGILRMIAIFIFATIRTRKYVSPTIFMFNVLNIIARRPTQRIYENAKIESAFMLKKLKIEKKRINRWW</sequence>
<feature type="transmembrane region" description="Helical" evidence="4">
    <location>
        <begin position="335"/>
        <end position="358"/>
    </location>
</feature>
<dbReference type="Gene3D" id="1.20.1250.20">
    <property type="entry name" value="MFS general substrate transporter like domains"/>
    <property type="match status" value="2"/>
</dbReference>
<dbReference type="InterPro" id="IPR052528">
    <property type="entry name" value="Sugar_transport-like"/>
</dbReference>
<feature type="domain" description="Major facilitator superfamily (MFS) profile" evidence="5">
    <location>
        <begin position="1"/>
        <end position="401"/>
    </location>
</feature>
<keyword evidence="1 4" id="KW-0812">Transmembrane</keyword>
<reference evidence="6 7" key="1">
    <citation type="submission" date="2015-06" db="EMBL/GenBank/DDBJ databases">
        <title>Genome sequencing of Thermotogales isolates from hydrothermal vents.</title>
        <authorList>
            <person name="Haverkamp T.H."/>
            <person name="Kublanov I.V."/>
            <person name="Nesbo C.L."/>
        </authorList>
    </citation>
    <scope>NUCLEOTIDE SEQUENCE [LARGE SCALE GENOMIC DNA]</scope>
    <source>
        <strain evidence="7">ik275mar</strain>
    </source>
</reference>
<feature type="transmembrane region" description="Helical" evidence="4">
    <location>
        <begin position="71"/>
        <end position="89"/>
    </location>
</feature>
<dbReference type="InterPro" id="IPR011701">
    <property type="entry name" value="MFS"/>
</dbReference>
<comment type="caution">
    <text evidence="6">The sequence shown here is derived from an EMBL/GenBank/DDBJ whole genome shotgun (WGS) entry which is preliminary data.</text>
</comment>
<feature type="transmembrane region" description="Helical" evidence="4">
    <location>
        <begin position="134"/>
        <end position="156"/>
    </location>
</feature>
<gene>
    <name evidence="6" type="ORF">XJ44_05095</name>
</gene>
<protein>
    <submittedName>
        <fullName evidence="6">MFS transporter</fullName>
    </submittedName>
</protein>
<feature type="transmembrane region" description="Helical" evidence="4">
    <location>
        <begin position="378"/>
        <end position="397"/>
    </location>
</feature>
<dbReference type="EMBL" id="LBFC01000018">
    <property type="protein sequence ID" value="ONN27163.1"/>
    <property type="molecule type" value="Genomic_DNA"/>
</dbReference>
<feature type="transmembrane region" description="Helical" evidence="4">
    <location>
        <begin position="162"/>
        <end position="184"/>
    </location>
</feature>
<evidence type="ECO:0000256" key="1">
    <source>
        <dbReference type="ARBA" id="ARBA00022692"/>
    </source>
</evidence>
<accession>A0ABX3IKH9</accession>
<dbReference type="Proteomes" id="UP000242616">
    <property type="component" value="Unassembled WGS sequence"/>
</dbReference>
<evidence type="ECO:0000313" key="6">
    <source>
        <dbReference type="EMBL" id="ONN27163.1"/>
    </source>
</evidence>
<evidence type="ECO:0000256" key="2">
    <source>
        <dbReference type="ARBA" id="ARBA00022989"/>
    </source>
</evidence>
<dbReference type="PANTHER" id="PTHR23526:SF2">
    <property type="entry name" value="MAJOR FACILITATOR SUPERFAMILY (MFS) PROFILE DOMAIN-CONTAINING PROTEIN"/>
    <property type="match status" value="1"/>
</dbReference>
<feature type="transmembrane region" description="Helical" evidence="4">
    <location>
        <begin position="39"/>
        <end position="62"/>
    </location>
</feature>